<dbReference type="InterPro" id="IPR051678">
    <property type="entry name" value="AGP_Transferase"/>
</dbReference>
<dbReference type="eggNOG" id="COG2334">
    <property type="taxonomic scope" value="Bacteria"/>
</dbReference>
<dbReference type="InterPro" id="IPR011009">
    <property type="entry name" value="Kinase-like_dom_sf"/>
</dbReference>
<dbReference type="HOGENOM" id="CLU_501294_0_0_6"/>
<feature type="domain" description="Aminoglycoside phosphotransferase" evidence="1">
    <location>
        <begin position="269"/>
        <end position="432"/>
    </location>
</feature>
<evidence type="ECO:0000313" key="2">
    <source>
        <dbReference type="EMBL" id="AEG31088.1"/>
    </source>
</evidence>
<dbReference type="EMBL" id="CP002776">
    <property type="protein sequence ID" value="AEG31088.1"/>
    <property type="molecule type" value="Genomic_DNA"/>
</dbReference>
<protein>
    <submittedName>
        <fullName evidence="2">Aminoglycoside phosphotransferase</fullName>
    </submittedName>
</protein>
<dbReference type="Pfam" id="PF01636">
    <property type="entry name" value="APH"/>
    <property type="match status" value="1"/>
</dbReference>
<evidence type="ECO:0000313" key="3">
    <source>
        <dbReference type="Proteomes" id="UP000009232"/>
    </source>
</evidence>
<name>F6DAC2_THICA</name>
<dbReference type="STRING" id="717773.Thicy_0312"/>
<evidence type="ECO:0000259" key="1">
    <source>
        <dbReference type="Pfam" id="PF01636"/>
    </source>
</evidence>
<dbReference type="KEGG" id="tcy:Thicy_0312"/>
<sequence>MRQQTVTPDALIFLFLELQKQVQWLLKGLQNNAPESINKSQTRTAYINNYLNQLGAELATLSQPISWAQLGFHGQQASQQISTLARLAQSKSVKIEASKARLKSLKNTLSLTDSLLQSLIETLKQPGTPVTSVNRVKSQLHQLELFSVKQPDTINEYKLTLCLAQLTAQLSQLAERITHLQVGIHSQPEQLRAVQATLAQIESDTLSTDTNEFQLETLAHTKSGCVISKVAAQHEPGAPLGVVKQGQRIKIKQEKNQFARWQDYAPDLVPDLYGYHRDGDQAALFVEFLDGIRLDHWLTQAKPKGYLASLALVCERLESLWLNQSKPLPKEGASGFMPQLDARLNDVWHVHANFKKEWHQLGALKGIKLRQLIKQAHKLEQELMPQKHYFCHGDLNLDNVLFRPDDQQIFLVDLHRSGYHDYLQDIAVLMVSHFRLQVYDTEHRQLIGQSMRQLYQFAQNFADSQGDPFIHPRLALGLARSFITSTRFVLDETHARALFDRGRLLLTLLLDYASIKDPADFRIDTEIFYGPY</sequence>
<dbReference type="GO" id="GO:0016740">
    <property type="term" value="F:transferase activity"/>
    <property type="evidence" value="ECO:0007669"/>
    <property type="project" value="UniProtKB-KW"/>
</dbReference>
<reference evidence="2 3" key="1">
    <citation type="submission" date="2011-05" db="EMBL/GenBank/DDBJ databases">
        <title>Complete sequence of Thioalkalimicrobium cyclicum ALM1.</title>
        <authorList>
            <consortium name="US DOE Joint Genome Institute"/>
            <person name="Lucas S."/>
            <person name="Han J."/>
            <person name="Lapidus A."/>
            <person name="Cheng J.-F."/>
            <person name="Goodwin L."/>
            <person name="Pitluck S."/>
            <person name="Peters L."/>
            <person name="Mikhailova N."/>
            <person name="Davenport K."/>
            <person name="Han C."/>
            <person name="Tapia R."/>
            <person name="Land M."/>
            <person name="Hauser L."/>
            <person name="Kyrpides N."/>
            <person name="Ivanova N."/>
            <person name="Pagani I."/>
            <person name="Kappler U."/>
            <person name="Woyke T."/>
        </authorList>
    </citation>
    <scope>NUCLEOTIDE SEQUENCE [LARGE SCALE GENOMIC DNA]</scope>
    <source>
        <strain evidence="3">DSM 14477 / JCM 11371 / ALM1</strain>
    </source>
</reference>
<dbReference type="SUPFAM" id="SSF56112">
    <property type="entry name" value="Protein kinase-like (PK-like)"/>
    <property type="match status" value="1"/>
</dbReference>
<proteinExistence type="predicted"/>
<dbReference type="InterPro" id="IPR002575">
    <property type="entry name" value="Aminoglycoside_PTrfase"/>
</dbReference>
<gene>
    <name evidence="2" type="ordered locus">Thicy_0312</name>
</gene>
<organism evidence="2 3">
    <name type="scientific">Thiomicrospira cyclica (strain DSM 14477 / JCM 11371 / ALM1)</name>
    <name type="common">Thioalkalimicrobium cyclicum</name>
    <dbReference type="NCBI Taxonomy" id="717773"/>
    <lineage>
        <taxon>Bacteria</taxon>
        <taxon>Pseudomonadati</taxon>
        <taxon>Pseudomonadota</taxon>
        <taxon>Gammaproteobacteria</taxon>
        <taxon>Thiotrichales</taxon>
        <taxon>Piscirickettsiaceae</taxon>
        <taxon>Thiomicrospira</taxon>
    </lineage>
</organism>
<keyword evidence="3" id="KW-1185">Reference proteome</keyword>
<dbReference type="AlphaFoldDB" id="F6DAC2"/>
<accession>F6DAC2</accession>
<dbReference type="Proteomes" id="UP000009232">
    <property type="component" value="Chromosome"/>
</dbReference>
<dbReference type="PANTHER" id="PTHR21310">
    <property type="entry name" value="AMINOGLYCOSIDE PHOSPHOTRANSFERASE-RELATED-RELATED"/>
    <property type="match status" value="1"/>
</dbReference>
<keyword evidence="2" id="KW-0808">Transferase</keyword>
<dbReference type="Gene3D" id="3.90.1200.10">
    <property type="match status" value="1"/>
</dbReference>
<dbReference type="OrthoDB" id="3806873at2"/>
<dbReference type="RefSeq" id="WP_013834871.1">
    <property type="nucleotide sequence ID" value="NC_015581.1"/>
</dbReference>